<dbReference type="PANTHER" id="PTHR30535">
    <property type="entry name" value="VITAMIN B12-BINDING PROTEIN"/>
    <property type="match status" value="1"/>
</dbReference>
<dbReference type="KEGG" id="mana:MAMMFC1_02508"/>
<protein>
    <submittedName>
        <fullName evidence="3">Corrinoid ABC transporter substrate-binding protein</fullName>
    </submittedName>
</protein>
<evidence type="ECO:0000256" key="1">
    <source>
        <dbReference type="ARBA" id="ARBA00008814"/>
    </source>
</evidence>
<comment type="similarity">
    <text evidence="1">Belongs to the bacterial solute-binding protein 8 family.</text>
</comment>
<reference evidence="3 4" key="1">
    <citation type="journal article" date="2018" name="Int. J. Syst. Evol. Microbiol.">
        <title>Methylomusa anaerophila gen. nov., sp. nov., an anaerobic methanol-utilizing bacterium isolated from a microbial fuel cell.</title>
        <authorList>
            <person name="Amano N."/>
            <person name="Yamamuro A."/>
            <person name="Miyahara M."/>
            <person name="Kouzuma A."/>
            <person name="Abe T."/>
            <person name="Watanabe K."/>
        </authorList>
    </citation>
    <scope>NUCLEOTIDE SEQUENCE [LARGE SCALE GENOMIC DNA]</scope>
    <source>
        <strain evidence="3 4">MMFC1</strain>
    </source>
</reference>
<feature type="domain" description="Fe/B12 periplasmic-binding" evidence="2">
    <location>
        <begin position="47"/>
        <end position="309"/>
    </location>
</feature>
<proteinExistence type="inferred from homology"/>
<dbReference type="GO" id="GO:0071281">
    <property type="term" value="P:cellular response to iron ion"/>
    <property type="evidence" value="ECO:0007669"/>
    <property type="project" value="TreeGrafter"/>
</dbReference>
<dbReference type="SUPFAM" id="SSF53807">
    <property type="entry name" value="Helical backbone' metal receptor"/>
    <property type="match status" value="1"/>
</dbReference>
<evidence type="ECO:0000313" key="4">
    <source>
        <dbReference type="Proteomes" id="UP000276437"/>
    </source>
</evidence>
<dbReference type="Proteomes" id="UP000276437">
    <property type="component" value="Chromosome"/>
</dbReference>
<dbReference type="AlphaFoldDB" id="A0A348AL75"/>
<name>A0A348AL75_9FIRM</name>
<sequence length="312" mass="33561">MVIVICMALWISGCTTNQTAQMGKGAASYGLADNKGQIMVLKDKPQRIVSLGIAMDEILVDLVPAQRIAALTYLADDGKISNITAQAKKIPRRATADAEAIIKLQPDLVLVPDWQPVELIQILRDTGIPVYLYKAPKTVREIRDVIAEIAGVVGEAQAGAQIIAEMETKLAAIRAKVSQIPGGRQPVVVRFSTMGVTGGKDSLFDDICRHAGVQNGAALAGLPTNGQLSKEQIVKVNPDVFLIPVADRSGRNADMRQFKADLLADQALQAVTAIQQRRLVTVPDAYMYCSSQYIVNGVYAIAAAAYPQYFGQ</sequence>
<gene>
    <name evidence="3" type="ORF">MAMMFC1_02508</name>
</gene>
<dbReference type="PANTHER" id="PTHR30535:SF34">
    <property type="entry name" value="MOLYBDATE-BINDING PROTEIN MOLA"/>
    <property type="match status" value="1"/>
</dbReference>
<dbReference type="Gene3D" id="3.40.50.1980">
    <property type="entry name" value="Nitrogenase molybdenum iron protein domain"/>
    <property type="match status" value="2"/>
</dbReference>
<evidence type="ECO:0000259" key="2">
    <source>
        <dbReference type="PROSITE" id="PS50983"/>
    </source>
</evidence>
<dbReference type="InterPro" id="IPR002491">
    <property type="entry name" value="ABC_transptr_periplasmic_BD"/>
</dbReference>
<organism evidence="3 4">
    <name type="scientific">Methylomusa anaerophila</name>
    <dbReference type="NCBI Taxonomy" id="1930071"/>
    <lineage>
        <taxon>Bacteria</taxon>
        <taxon>Bacillati</taxon>
        <taxon>Bacillota</taxon>
        <taxon>Negativicutes</taxon>
        <taxon>Selenomonadales</taxon>
        <taxon>Sporomusaceae</taxon>
        <taxon>Methylomusa</taxon>
    </lineage>
</organism>
<dbReference type="PROSITE" id="PS50983">
    <property type="entry name" value="FE_B12_PBP"/>
    <property type="match status" value="1"/>
</dbReference>
<accession>A0A348AL75</accession>
<dbReference type="InterPro" id="IPR050902">
    <property type="entry name" value="ABC_Transporter_SBP"/>
</dbReference>
<evidence type="ECO:0000313" key="3">
    <source>
        <dbReference type="EMBL" id="BBB91823.1"/>
    </source>
</evidence>
<dbReference type="Pfam" id="PF01497">
    <property type="entry name" value="Peripla_BP_2"/>
    <property type="match status" value="1"/>
</dbReference>
<dbReference type="EMBL" id="AP018449">
    <property type="protein sequence ID" value="BBB91823.1"/>
    <property type="molecule type" value="Genomic_DNA"/>
</dbReference>
<keyword evidence="4" id="KW-1185">Reference proteome</keyword>